<dbReference type="AlphaFoldDB" id="A0A095VR12"/>
<dbReference type="HOGENOM" id="CLU_2522952_0_0_6"/>
<evidence type="ECO:0000313" key="2">
    <source>
        <dbReference type="EMBL" id="KGE03820.1"/>
    </source>
</evidence>
<reference evidence="2 3" key="1">
    <citation type="journal article" date="2014" name="Genome Announc.">
        <title>Genome Sequence of Gammaproteobacterial Pseudohaliea rubra Type Strain DSM 19751, Isolated from Coastal Seawater of the Mediterranean Sea.</title>
        <authorList>
            <person name="Spring S."/>
            <person name="Fiebig A."/>
            <person name="Riedel T."/>
            <person name="Goker M."/>
            <person name="Klenk H.P."/>
        </authorList>
    </citation>
    <scope>NUCLEOTIDE SEQUENCE [LARGE SCALE GENOMIC DNA]</scope>
    <source>
        <strain evidence="2 3">DSM 19751</strain>
    </source>
</reference>
<accession>A0A095VR12</accession>
<dbReference type="Proteomes" id="UP000029640">
    <property type="component" value="Unassembled WGS sequence"/>
</dbReference>
<sequence>MAALPAAFRAQNVSLAGVGERHHWLWDFHQLQRALEAAGFRLVQRRAADSSAIADFPFHPLDLDADGRPRKGTESMYVEARKPD</sequence>
<evidence type="ECO:0000256" key="1">
    <source>
        <dbReference type="SAM" id="MobiDB-lite"/>
    </source>
</evidence>
<feature type="region of interest" description="Disordered" evidence="1">
    <location>
        <begin position="65"/>
        <end position="84"/>
    </location>
</feature>
<proteinExistence type="predicted"/>
<evidence type="ECO:0000313" key="3">
    <source>
        <dbReference type="Proteomes" id="UP000029640"/>
    </source>
</evidence>
<comment type="caution">
    <text evidence="2">The sequence shown here is derived from an EMBL/GenBank/DDBJ whole genome shotgun (WGS) entry which is preliminary data.</text>
</comment>
<dbReference type="eggNOG" id="COG4627">
    <property type="taxonomic scope" value="Bacteria"/>
</dbReference>
<organism evidence="2 3">
    <name type="scientific">Pseudohaliea rubra DSM 19751</name>
    <dbReference type="NCBI Taxonomy" id="1265313"/>
    <lineage>
        <taxon>Bacteria</taxon>
        <taxon>Pseudomonadati</taxon>
        <taxon>Pseudomonadota</taxon>
        <taxon>Gammaproteobacteria</taxon>
        <taxon>Cellvibrionales</taxon>
        <taxon>Halieaceae</taxon>
        <taxon>Pseudohaliea</taxon>
    </lineage>
</organism>
<dbReference type="EMBL" id="AUVB01000046">
    <property type="protein sequence ID" value="KGE03820.1"/>
    <property type="molecule type" value="Genomic_DNA"/>
</dbReference>
<name>A0A095VR12_9GAMM</name>
<protein>
    <submittedName>
        <fullName evidence="2">Uncharacterized protein</fullName>
    </submittedName>
</protein>
<keyword evidence="3" id="KW-1185">Reference proteome</keyword>
<gene>
    <name evidence="2" type="ORF">HRUBRA_01567</name>
</gene>